<evidence type="ECO:0000313" key="7">
    <source>
        <dbReference type="Proteomes" id="UP000321248"/>
    </source>
</evidence>
<feature type="signal peptide" evidence="4">
    <location>
        <begin position="1"/>
        <end position="28"/>
    </location>
</feature>
<dbReference type="PROSITE" id="PS51257">
    <property type="entry name" value="PROKAR_LIPOPROTEIN"/>
    <property type="match status" value="1"/>
</dbReference>
<dbReference type="InterPro" id="IPR043128">
    <property type="entry name" value="Rev_trsase/Diguanyl_cyclase"/>
</dbReference>
<gene>
    <name evidence="6" type="ORF">FU658_01480</name>
</gene>
<dbReference type="SUPFAM" id="SSF55073">
    <property type="entry name" value="Nucleotide cyclase"/>
    <property type="match status" value="1"/>
</dbReference>
<dbReference type="InterPro" id="IPR000160">
    <property type="entry name" value="GGDEF_dom"/>
</dbReference>
<evidence type="ECO:0000313" key="6">
    <source>
        <dbReference type="EMBL" id="TXK65803.1"/>
    </source>
</evidence>
<feature type="transmembrane region" description="Helical" evidence="3">
    <location>
        <begin position="198"/>
        <end position="216"/>
    </location>
</feature>
<dbReference type="InterPro" id="IPR029787">
    <property type="entry name" value="Nucleotide_cyclase"/>
</dbReference>
<feature type="transmembrane region" description="Helical" evidence="3">
    <location>
        <begin position="317"/>
        <end position="337"/>
    </location>
</feature>
<dbReference type="EMBL" id="VRTS01000001">
    <property type="protein sequence ID" value="TXK65803.1"/>
    <property type="molecule type" value="Genomic_DNA"/>
</dbReference>
<evidence type="ECO:0000259" key="5">
    <source>
        <dbReference type="PROSITE" id="PS50887"/>
    </source>
</evidence>
<evidence type="ECO:0000256" key="1">
    <source>
        <dbReference type="ARBA" id="ARBA00012528"/>
    </source>
</evidence>
<dbReference type="Pfam" id="PF07695">
    <property type="entry name" value="7TMR-DISM_7TM"/>
    <property type="match status" value="1"/>
</dbReference>
<evidence type="ECO:0000256" key="4">
    <source>
        <dbReference type="SAM" id="SignalP"/>
    </source>
</evidence>
<keyword evidence="7" id="KW-1185">Reference proteome</keyword>
<feature type="domain" description="GGDEF" evidence="5">
    <location>
        <begin position="475"/>
        <end position="565"/>
    </location>
</feature>
<evidence type="ECO:0000256" key="3">
    <source>
        <dbReference type="SAM" id="Phobius"/>
    </source>
</evidence>
<dbReference type="PANTHER" id="PTHR45138:SF9">
    <property type="entry name" value="DIGUANYLATE CYCLASE DGCM-RELATED"/>
    <property type="match status" value="1"/>
</dbReference>
<keyword evidence="3" id="KW-1133">Transmembrane helix</keyword>
<dbReference type="EC" id="2.7.7.65" evidence="1"/>
<dbReference type="InterPro" id="IPR011623">
    <property type="entry name" value="7TMR_DISM_rcpt_extracell_dom1"/>
</dbReference>
<proteinExistence type="predicted"/>
<feature type="transmembrane region" description="Helical" evidence="3">
    <location>
        <begin position="381"/>
        <end position="399"/>
    </location>
</feature>
<dbReference type="PANTHER" id="PTHR45138">
    <property type="entry name" value="REGULATORY COMPONENTS OF SENSORY TRANSDUCTION SYSTEM"/>
    <property type="match status" value="1"/>
</dbReference>
<dbReference type="Pfam" id="PF00990">
    <property type="entry name" value="GGDEF"/>
    <property type="match status" value="1"/>
</dbReference>
<reference evidence="6 7" key="1">
    <citation type="submission" date="2019-08" db="EMBL/GenBank/DDBJ databases">
        <authorList>
            <person name="Karlyshev A.V."/>
        </authorList>
    </citation>
    <scope>NUCLEOTIDE SEQUENCE [LARGE SCALE GENOMIC DNA]</scope>
    <source>
        <strain evidence="6 7">Alg18-2.2</strain>
    </source>
</reference>
<keyword evidence="4" id="KW-0732">Signal</keyword>
<dbReference type="CDD" id="cd01949">
    <property type="entry name" value="GGDEF"/>
    <property type="match status" value="1"/>
</dbReference>
<dbReference type="Proteomes" id="UP000321248">
    <property type="component" value="Unassembled WGS sequence"/>
</dbReference>
<dbReference type="GO" id="GO:0052621">
    <property type="term" value="F:diguanylate cyclase activity"/>
    <property type="evidence" value="ECO:0007669"/>
    <property type="project" value="UniProtKB-EC"/>
</dbReference>
<dbReference type="Gene3D" id="2.60.40.2380">
    <property type="match status" value="1"/>
</dbReference>
<dbReference type="PROSITE" id="PS50887">
    <property type="entry name" value="GGDEF"/>
    <property type="match status" value="1"/>
</dbReference>
<feature type="transmembrane region" description="Helical" evidence="3">
    <location>
        <begin position="291"/>
        <end position="311"/>
    </location>
</feature>
<accession>A0A5C8L0X5</accession>
<feature type="chain" id="PRO_5022966684" description="diguanylate cyclase" evidence="4">
    <location>
        <begin position="29"/>
        <end position="565"/>
    </location>
</feature>
<dbReference type="Pfam" id="PF07696">
    <property type="entry name" value="7TMR-DISMED2"/>
    <property type="match status" value="1"/>
</dbReference>
<evidence type="ECO:0000256" key="2">
    <source>
        <dbReference type="ARBA" id="ARBA00034247"/>
    </source>
</evidence>
<keyword evidence="3" id="KW-0472">Membrane</keyword>
<dbReference type="Gene3D" id="3.30.70.270">
    <property type="match status" value="1"/>
</dbReference>
<dbReference type="GO" id="GO:1902201">
    <property type="term" value="P:negative regulation of bacterial-type flagellum-dependent cell motility"/>
    <property type="evidence" value="ECO:0007669"/>
    <property type="project" value="TreeGrafter"/>
</dbReference>
<feature type="transmembrane region" description="Helical" evidence="3">
    <location>
        <begin position="223"/>
        <end position="248"/>
    </location>
</feature>
<comment type="catalytic activity">
    <reaction evidence="2">
        <text>2 GTP = 3',3'-c-di-GMP + 2 diphosphate</text>
        <dbReference type="Rhea" id="RHEA:24898"/>
        <dbReference type="ChEBI" id="CHEBI:33019"/>
        <dbReference type="ChEBI" id="CHEBI:37565"/>
        <dbReference type="ChEBI" id="CHEBI:58805"/>
        <dbReference type="EC" id="2.7.7.65"/>
    </reaction>
</comment>
<dbReference type="OrthoDB" id="9803824at2"/>
<keyword evidence="3" id="KW-0812">Transmembrane</keyword>
<dbReference type="NCBIfam" id="TIGR00254">
    <property type="entry name" value="GGDEF"/>
    <property type="match status" value="1"/>
</dbReference>
<dbReference type="RefSeq" id="WP_147890476.1">
    <property type="nucleotide sequence ID" value="NZ_VRTS01000001.1"/>
</dbReference>
<dbReference type="InterPro" id="IPR050469">
    <property type="entry name" value="Diguanylate_Cyclase"/>
</dbReference>
<comment type="caution">
    <text evidence="6">The sequence shown here is derived from an EMBL/GenBank/DDBJ whole genome shotgun (WGS) entry which is preliminary data.</text>
</comment>
<dbReference type="AlphaFoldDB" id="A0A5C8L0X5"/>
<dbReference type="GO" id="GO:0043709">
    <property type="term" value="P:cell adhesion involved in single-species biofilm formation"/>
    <property type="evidence" value="ECO:0007669"/>
    <property type="project" value="TreeGrafter"/>
</dbReference>
<dbReference type="InterPro" id="IPR011622">
    <property type="entry name" value="7TMR_DISM_rcpt_extracell_dom2"/>
</dbReference>
<dbReference type="SMART" id="SM00267">
    <property type="entry name" value="GGDEF"/>
    <property type="match status" value="1"/>
</dbReference>
<dbReference type="GO" id="GO:0005886">
    <property type="term" value="C:plasma membrane"/>
    <property type="evidence" value="ECO:0007669"/>
    <property type="project" value="TreeGrafter"/>
</dbReference>
<sequence>MLRAAIGALLAVFACALAALALPGSALAATAHTATLAPGDETVVLAPYMRWHYEEDARASSAVMFEALADDGFQPLPDGRTTFGFRAGAFWFHARVVNQDPTQIRRLLVQQYPLSDRIDLYVRYRDGHVVHQASGDSLPFSSRSVAYRHPNFWIDLPIGEPVDLLVRVKSESSMQVPLVLYTPTAFTELANNAQLGMGLYYGILLALFFYNLILWLSLRDPSYFWYMFHVAGFGLVLFCLNGLAFEYFWPNSAWLQDKSVPVSICISQIGMQQFARVFLGLRERWRMGDIACTAIIGFFFLWGLASMLLPYRIATPIASAAVLPSVAWIAVVTFVTLRRGYRPAALFLLAWGVFLLGTATFTLVAFGVLPKMFITEYGVQIGSAMEMILLSFALAYRYAALRSENERIVHEAKQHLEHSVSMRTGELSSALEELAEVNSRLRESNRRDALTGTFNRRWFMAEFERLLVDAREDQRPLGLLMIDIDYFKRINDTHGHMVGDECLRQVARNMQAQLQQHDALVARFGGEEFVVALRDLDQVESMQVAQALCASIAASPCACATCSCH</sequence>
<feature type="transmembrane region" description="Helical" evidence="3">
    <location>
        <begin position="344"/>
        <end position="369"/>
    </location>
</feature>
<protein>
    <recommendedName>
        <fullName evidence="1">diguanylate cyclase</fullName>
        <ecNumber evidence="1">2.7.7.65</ecNumber>
    </recommendedName>
</protein>
<name>A0A5C8L0X5_9GAMM</name>
<organism evidence="6 7">
    <name type="scientific">Alkalisalibacterium limincola</name>
    <dbReference type="NCBI Taxonomy" id="2699169"/>
    <lineage>
        <taxon>Bacteria</taxon>
        <taxon>Pseudomonadati</taxon>
        <taxon>Pseudomonadota</taxon>
        <taxon>Gammaproteobacteria</taxon>
        <taxon>Lysobacterales</taxon>
        <taxon>Lysobacteraceae</taxon>
        <taxon>Alkalisalibacterium</taxon>
    </lineage>
</organism>